<keyword evidence="4" id="KW-0597">Phosphoprotein</keyword>
<keyword evidence="6 9" id="KW-0418">Kinase</keyword>
<dbReference type="Gene3D" id="1.10.287.130">
    <property type="match status" value="1"/>
</dbReference>
<dbReference type="GO" id="GO:0006355">
    <property type="term" value="P:regulation of DNA-templated transcription"/>
    <property type="evidence" value="ECO:0007669"/>
    <property type="project" value="InterPro"/>
</dbReference>
<reference evidence="9 10" key="1">
    <citation type="submission" date="2018-02" db="EMBL/GenBank/DDBJ databases">
        <title>Genomic Encyclopedia of Archaeal and Bacterial Type Strains, Phase II (KMG-II): from individual species to whole genera.</title>
        <authorList>
            <person name="Goeker M."/>
        </authorList>
    </citation>
    <scope>NUCLEOTIDE SEQUENCE [LARGE SCALE GENOMIC DNA]</scope>
    <source>
        <strain evidence="9 10">DSM 29526</strain>
    </source>
</reference>
<evidence type="ECO:0000256" key="6">
    <source>
        <dbReference type="ARBA" id="ARBA00022777"/>
    </source>
</evidence>
<feature type="domain" description="Histidine kinase" evidence="8">
    <location>
        <begin position="500"/>
        <end position="717"/>
    </location>
</feature>
<dbReference type="CDD" id="cd00075">
    <property type="entry name" value="HATPase"/>
    <property type="match status" value="1"/>
</dbReference>
<dbReference type="Gene3D" id="3.30.450.20">
    <property type="entry name" value="PAS domain"/>
    <property type="match status" value="1"/>
</dbReference>
<proteinExistence type="inferred from homology"/>
<dbReference type="Gene3D" id="3.30.565.10">
    <property type="entry name" value="Histidine kinase-like ATPase, C-terminal domain"/>
    <property type="match status" value="1"/>
</dbReference>
<dbReference type="GO" id="GO:0007234">
    <property type="term" value="P:osmosensory signaling via phosphorelay pathway"/>
    <property type="evidence" value="ECO:0007669"/>
    <property type="project" value="TreeGrafter"/>
</dbReference>
<dbReference type="EC" id="2.7.13.3" evidence="3"/>
<evidence type="ECO:0000256" key="3">
    <source>
        <dbReference type="ARBA" id="ARBA00012438"/>
    </source>
</evidence>
<evidence type="ECO:0000259" key="7">
    <source>
        <dbReference type="PROSITE" id="PS50046"/>
    </source>
</evidence>
<dbReference type="InterPro" id="IPR035965">
    <property type="entry name" value="PAS-like_dom_sf"/>
</dbReference>
<dbReference type="OrthoDB" id="690563at2"/>
<evidence type="ECO:0000256" key="1">
    <source>
        <dbReference type="ARBA" id="ARBA00000085"/>
    </source>
</evidence>
<dbReference type="InterPro" id="IPR050351">
    <property type="entry name" value="BphY/WalK/GraS-like"/>
</dbReference>
<dbReference type="InterPro" id="IPR036097">
    <property type="entry name" value="HisK_dim/P_sf"/>
</dbReference>
<dbReference type="PANTHER" id="PTHR42878:SF15">
    <property type="entry name" value="BACTERIOPHYTOCHROME"/>
    <property type="match status" value="1"/>
</dbReference>
<evidence type="ECO:0000256" key="5">
    <source>
        <dbReference type="ARBA" id="ARBA00022679"/>
    </source>
</evidence>
<dbReference type="Pfam" id="PF00512">
    <property type="entry name" value="HisKA"/>
    <property type="match status" value="1"/>
</dbReference>
<dbReference type="GO" id="GO:0000155">
    <property type="term" value="F:phosphorelay sensor kinase activity"/>
    <property type="evidence" value="ECO:0007669"/>
    <property type="project" value="InterPro"/>
</dbReference>
<dbReference type="SMART" id="SM00388">
    <property type="entry name" value="HisKA"/>
    <property type="match status" value="1"/>
</dbReference>
<comment type="caution">
    <text evidence="9">The sequence shown here is derived from an EMBL/GenBank/DDBJ whole genome shotgun (WGS) entry which is preliminary data.</text>
</comment>
<evidence type="ECO:0000313" key="10">
    <source>
        <dbReference type="Proteomes" id="UP000237662"/>
    </source>
</evidence>
<evidence type="ECO:0000259" key="8">
    <source>
        <dbReference type="PROSITE" id="PS50109"/>
    </source>
</evidence>
<accession>A0A2S6I8W9</accession>
<dbReference type="InterPro" id="IPR029016">
    <property type="entry name" value="GAF-like_dom_sf"/>
</dbReference>
<sequence>MIPSPLVQSYALVIVACRNSLSIKAVSAQARTICGRSPADLIGTPLTGLLPAACLDAIPVHDLADWPVPVKLPRQAGWREANYQALFYPADDEWVVEIEPRRTWPQPRDYAFRLRAFTERLTSATSKKALLQALCDGAHGHLGFDRSMVLRFDQSYDGVVVNECHRDGLPTFLGVHFTRHDIPESAHRKLVANPVEVFTLDGGNVAIRGSFGKAAEQLLRHHVGSREPNVNTEKFLDDNKLATNAVLAISRGNQLWGALYMHGVEPVRLDYQMRTFLYLAGKTVEQRIEHFAYQPARHRDHPAKDGGSRLYDNILRSDTLVQGLIGPDFSLLDLIPDTHGAAICSGASLTLHELTPDREVVEDIVGWLKREGLTTPFYGTDQLATFYPGGEDLLDVAAGILFLPLDALADNWIIWFRPAAVQSVVYGSSPESDVEKARRFARQEVLRYNRSRKWSEASIGNAKKLQNFIRDTVMKRYDRAQQQNALLQEAYSDLEIFSYAVGHDLRAPLRGIASYADILNEDFGESLGELGRHHLQNIKDNAVRVQHFIREILALSRIERTKILVNRLTVSRLVAESIANMADGSAKFLHCEVQPDMPDIFGDRNYLLMVFTNLLSNAFKYSAATKCGRRVQVGWTGEYRRQHPVFYVEDNGIGIPREQQSRMFNLFTRSTNVENIEGTGIGLALVKRIIRFHEGEVWIESEENKGTRVLFYTAVSDPDSLYSKYGED</sequence>
<dbReference type="InterPro" id="IPR005467">
    <property type="entry name" value="His_kinase_dom"/>
</dbReference>
<name>A0A2S6I8W9_9BACT</name>
<keyword evidence="5" id="KW-0808">Transferase</keyword>
<dbReference type="PRINTS" id="PR00344">
    <property type="entry name" value="BCTRLSENSOR"/>
</dbReference>
<dbReference type="Gene3D" id="3.30.450.270">
    <property type="match status" value="1"/>
</dbReference>
<comment type="similarity">
    <text evidence="2">In the N-terminal section; belongs to the phytochrome family.</text>
</comment>
<feature type="domain" description="Phytochrome chromophore attachment site" evidence="7">
    <location>
        <begin position="126"/>
        <end position="285"/>
    </location>
</feature>
<dbReference type="Proteomes" id="UP000237662">
    <property type="component" value="Unassembled WGS sequence"/>
</dbReference>
<dbReference type="Pfam" id="PF00360">
    <property type="entry name" value="PHY"/>
    <property type="match status" value="1"/>
</dbReference>
<dbReference type="Gene3D" id="3.30.450.40">
    <property type="match status" value="1"/>
</dbReference>
<dbReference type="InterPro" id="IPR004358">
    <property type="entry name" value="Sig_transdc_His_kin-like_C"/>
</dbReference>
<protein>
    <recommendedName>
        <fullName evidence="3">histidine kinase</fullName>
        <ecNumber evidence="3">2.7.13.3</ecNumber>
    </recommendedName>
</protein>
<dbReference type="GO" id="GO:0009584">
    <property type="term" value="P:detection of visible light"/>
    <property type="evidence" value="ECO:0007669"/>
    <property type="project" value="InterPro"/>
</dbReference>
<dbReference type="PROSITE" id="PS50046">
    <property type="entry name" value="PHYTOCHROME_2"/>
    <property type="match status" value="1"/>
</dbReference>
<dbReference type="SUPFAM" id="SSF55874">
    <property type="entry name" value="ATPase domain of HSP90 chaperone/DNA topoisomerase II/histidine kinase"/>
    <property type="match status" value="1"/>
</dbReference>
<dbReference type="Pfam" id="PF02518">
    <property type="entry name" value="HATPase_c"/>
    <property type="match status" value="1"/>
</dbReference>
<dbReference type="GO" id="GO:0000156">
    <property type="term" value="F:phosphorelay response regulator activity"/>
    <property type="evidence" value="ECO:0007669"/>
    <property type="project" value="TreeGrafter"/>
</dbReference>
<organism evidence="9 10">
    <name type="scientific">Neolewinella xylanilytica</name>
    <dbReference type="NCBI Taxonomy" id="1514080"/>
    <lineage>
        <taxon>Bacteria</taxon>
        <taxon>Pseudomonadati</taxon>
        <taxon>Bacteroidota</taxon>
        <taxon>Saprospiria</taxon>
        <taxon>Saprospirales</taxon>
        <taxon>Lewinellaceae</taxon>
        <taxon>Neolewinella</taxon>
    </lineage>
</organism>
<evidence type="ECO:0000256" key="4">
    <source>
        <dbReference type="ARBA" id="ARBA00022553"/>
    </source>
</evidence>
<dbReference type="SUPFAM" id="SSF55785">
    <property type="entry name" value="PYP-like sensor domain (PAS domain)"/>
    <property type="match status" value="1"/>
</dbReference>
<evidence type="ECO:0000313" key="9">
    <source>
        <dbReference type="EMBL" id="PPK87935.1"/>
    </source>
</evidence>
<dbReference type="InterPro" id="IPR003661">
    <property type="entry name" value="HisK_dim/P_dom"/>
</dbReference>
<gene>
    <name evidence="9" type="ORF">CLV84_0894</name>
</gene>
<keyword evidence="10" id="KW-1185">Reference proteome</keyword>
<dbReference type="RefSeq" id="WP_104418514.1">
    <property type="nucleotide sequence ID" value="NZ_PTJC01000005.1"/>
</dbReference>
<dbReference type="SMART" id="SM00387">
    <property type="entry name" value="HATPase_c"/>
    <property type="match status" value="1"/>
</dbReference>
<dbReference type="SUPFAM" id="SSF47384">
    <property type="entry name" value="Homodimeric domain of signal transducing histidine kinase"/>
    <property type="match status" value="1"/>
</dbReference>
<dbReference type="InterPro" id="IPR013515">
    <property type="entry name" value="Phytochrome_cen-reg"/>
</dbReference>
<dbReference type="InterPro" id="IPR036890">
    <property type="entry name" value="HATPase_C_sf"/>
</dbReference>
<dbReference type="EMBL" id="PTJC01000005">
    <property type="protein sequence ID" value="PPK87935.1"/>
    <property type="molecule type" value="Genomic_DNA"/>
</dbReference>
<dbReference type="InterPro" id="IPR016132">
    <property type="entry name" value="Phyto_chromo_attachment"/>
</dbReference>
<dbReference type="CDD" id="cd00082">
    <property type="entry name" value="HisKA"/>
    <property type="match status" value="1"/>
</dbReference>
<evidence type="ECO:0000256" key="2">
    <source>
        <dbReference type="ARBA" id="ARBA00006402"/>
    </source>
</evidence>
<dbReference type="PROSITE" id="PS50109">
    <property type="entry name" value="HIS_KIN"/>
    <property type="match status" value="1"/>
</dbReference>
<dbReference type="InterPro" id="IPR043150">
    <property type="entry name" value="Phytochrome_PHY_sf"/>
</dbReference>
<dbReference type="AlphaFoldDB" id="A0A2S6I8W9"/>
<dbReference type="SUPFAM" id="SSF55781">
    <property type="entry name" value="GAF domain-like"/>
    <property type="match status" value="2"/>
</dbReference>
<comment type="catalytic activity">
    <reaction evidence="1">
        <text>ATP + protein L-histidine = ADP + protein N-phospho-L-histidine.</text>
        <dbReference type="EC" id="2.7.13.3"/>
    </reaction>
</comment>
<dbReference type="PANTHER" id="PTHR42878">
    <property type="entry name" value="TWO-COMPONENT HISTIDINE KINASE"/>
    <property type="match status" value="1"/>
</dbReference>
<dbReference type="GO" id="GO:0030295">
    <property type="term" value="F:protein kinase activator activity"/>
    <property type="evidence" value="ECO:0007669"/>
    <property type="project" value="TreeGrafter"/>
</dbReference>
<dbReference type="InterPro" id="IPR003594">
    <property type="entry name" value="HATPase_dom"/>
</dbReference>